<dbReference type="SUPFAM" id="SSF54427">
    <property type="entry name" value="NTF2-like"/>
    <property type="match status" value="1"/>
</dbReference>
<dbReference type="Pfam" id="PF13474">
    <property type="entry name" value="SnoaL_3"/>
    <property type="match status" value="1"/>
</dbReference>
<reference evidence="2 3" key="1">
    <citation type="submission" date="2024-06" db="EMBL/GenBank/DDBJ databases">
        <title>The Natural Products Discovery Center: Release of the First 8490 Sequenced Strains for Exploring Actinobacteria Biosynthetic Diversity.</title>
        <authorList>
            <person name="Kalkreuter E."/>
            <person name="Kautsar S.A."/>
            <person name="Yang D."/>
            <person name="Bader C.D."/>
            <person name="Teijaro C.N."/>
            <person name="Fluegel L."/>
            <person name="Davis C.M."/>
            <person name="Simpson J.R."/>
            <person name="Lauterbach L."/>
            <person name="Steele A.D."/>
            <person name="Gui C."/>
            <person name="Meng S."/>
            <person name="Li G."/>
            <person name="Viehrig K."/>
            <person name="Ye F."/>
            <person name="Su P."/>
            <person name="Kiefer A.F."/>
            <person name="Nichols A."/>
            <person name="Cepeda A.J."/>
            <person name="Yan W."/>
            <person name="Fan B."/>
            <person name="Jiang Y."/>
            <person name="Adhikari A."/>
            <person name="Zheng C.-J."/>
            <person name="Schuster L."/>
            <person name="Cowan T.M."/>
            <person name="Smanski M.J."/>
            <person name="Chevrette M.G."/>
            <person name="De Carvalho L.P.S."/>
            <person name="Shen B."/>
        </authorList>
    </citation>
    <scope>NUCLEOTIDE SEQUENCE [LARGE SCALE GENOMIC DNA]</scope>
    <source>
        <strain evidence="2 3">NPDC000632</strain>
    </source>
</reference>
<dbReference type="Gene3D" id="3.10.450.50">
    <property type="match status" value="1"/>
</dbReference>
<sequence>MTSHETDIKALLEERVEACRTKDIDRLMSLYSDDVVYYDVVPPLQFTGREEVRRNFLRWFDGYEGPIGLETHALTVASGDGDLAFAHMLHLDSGTRRNGVRMSIWVRSSVGLRRSDGRWLITNEHISVPIDPENLQAWFPPDR</sequence>
<dbReference type="EMBL" id="JBEPCV010000032">
    <property type="protein sequence ID" value="MER6907511.1"/>
    <property type="molecule type" value="Genomic_DNA"/>
</dbReference>
<accession>A0ABV1VM04</accession>
<dbReference type="RefSeq" id="WP_350715977.1">
    <property type="nucleotide sequence ID" value="NZ_JBEPCO010000003.1"/>
</dbReference>
<evidence type="ECO:0000313" key="2">
    <source>
        <dbReference type="EMBL" id="MER6907511.1"/>
    </source>
</evidence>
<evidence type="ECO:0000259" key="1">
    <source>
        <dbReference type="Pfam" id="PF13474"/>
    </source>
</evidence>
<protein>
    <submittedName>
        <fullName evidence="2">Nuclear transport factor 2 family protein</fullName>
    </submittedName>
</protein>
<feature type="domain" description="SnoaL-like" evidence="1">
    <location>
        <begin position="8"/>
        <end position="130"/>
    </location>
</feature>
<organism evidence="2 3">
    <name type="scientific">Streptomyces flaveolus</name>
    <dbReference type="NCBI Taxonomy" id="67297"/>
    <lineage>
        <taxon>Bacteria</taxon>
        <taxon>Bacillati</taxon>
        <taxon>Actinomycetota</taxon>
        <taxon>Actinomycetes</taxon>
        <taxon>Kitasatosporales</taxon>
        <taxon>Streptomycetaceae</taxon>
        <taxon>Streptomyces</taxon>
    </lineage>
</organism>
<evidence type="ECO:0000313" key="3">
    <source>
        <dbReference type="Proteomes" id="UP001490330"/>
    </source>
</evidence>
<dbReference type="InterPro" id="IPR032710">
    <property type="entry name" value="NTF2-like_dom_sf"/>
</dbReference>
<name>A0ABV1VM04_9ACTN</name>
<dbReference type="Proteomes" id="UP001490330">
    <property type="component" value="Unassembled WGS sequence"/>
</dbReference>
<gene>
    <name evidence="2" type="ORF">ABT322_28055</name>
</gene>
<proteinExistence type="predicted"/>
<dbReference type="InterPro" id="IPR037401">
    <property type="entry name" value="SnoaL-like"/>
</dbReference>
<keyword evidence="3" id="KW-1185">Reference proteome</keyword>
<comment type="caution">
    <text evidence="2">The sequence shown here is derived from an EMBL/GenBank/DDBJ whole genome shotgun (WGS) entry which is preliminary data.</text>
</comment>